<evidence type="ECO:0008006" key="5">
    <source>
        <dbReference type="Google" id="ProtNLM"/>
    </source>
</evidence>
<protein>
    <recommendedName>
        <fullName evidence="5">Ca2+-binding protein, RTX toxin-related</fullName>
    </recommendedName>
</protein>
<evidence type="ECO:0000256" key="1">
    <source>
        <dbReference type="ARBA" id="ARBA00004613"/>
    </source>
</evidence>
<dbReference type="Pfam" id="PF00353">
    <property type="entry name" value="HemolysinCabind"/>
    <property type="match status" value="6"/>
</dbReference>
<dbReference type="InterPro" id="IPR011049">
    <property type="entry name" value="Serralysin-like_metalloprot_C"/>
</dbReference>
<dbReference type="RefSeq" id="WP_167671212.1">
    <property type="nucleotide sequence ID" value="NZ_JAATJS010000001.1"/>
</dbReference>
<name>A0ABX0V6W2_9HYPH</name>
<dbReference type="PROSITE" id="PS00330">
    <property type="entry name" value="HEMOLYSIN_CALCIUM"/>
    <property type="match status" value="2"/>
</dbReference>
<evidence type="ECO:0000313" key="4">
    <source>
        <dbReference type="Proteomes" id="UP000707352"/>
    </source>
</evidence>
<keyword evidence="4" id="KW-1185">Reference proteome</keyword>
<comment type="subcellular location">
    <subcellularLocation>
        <location evidence="1">Secreted</location>
    </subcellularLocation>
</comment>
<organism evidence="3 4">
    <name type="scientific">Microvirga terricola</name>
    <dbReference type="NCBI Taxonomy" id="2719797"/>
    <lineage>
        <taxon>Bacteria</taxon>
        <taxon>Pseudomonadati</taxon>
        <taxon>Pseudomonadota</taxon>
        <taxon>Alphaproteobacteria</taxon>
        <taxon>Hyphomicrobiales</taxon>
        <taxon>Methylobacteriaceae</taxon>
        <taxon>Microvirga</taxon>
    </lineage>
</organism>
<evidence type="ECO:0000313" key="3">
    <source>
        <dbReference type="EMBL" id="NIX75318.1"/>
    </source>
</evidence>
<dbReference type="SUPFAM" id="SSF51120">
    <property type="entry name" value="beta-Roll"/>
    <property type="match status" value="4"/>
</dbReference>
<dbReference type="PRINTS" id="PR00313">
    <property type="entry name" value="CABNDNGRPT"/>
</dbReference>
<proteinExistence type="predicted"/>
<reference evidence="3 4" key="1">
    <citation type="submission" date="2020-03" db="EMBL/GenBank/DDBJ databases">
        <title>The genome sequence of Microvirga sp. c23x22.</title>
        <authorList>
            <person name="Zhang X."/>
        </authorList>
    </citation>
    <scope>NUCLEOTIDE SEQUENCE [LARGE SCALE GENOMIC DNA]</scope>
    <source>
        <strain evidence="4">c23x22</strain>
    </source>
</reference>
<dbReference type="PANTHER" id="PTHR38340">
    <property type="entry name" value="S-LAYER PROTEIN"/>
    <property type="match status" value="1"/>
</dbReference>
<accession>A0ABX0V6W2</accession>
<dbReference type="InterPro" id="IPR050557">
    <property type="entry name" value="RTX_toxin/Mannuronan_C5-epim"/>
</dbReference>
<keyword evidence="2" id="KW-0964">Secreted</keyword>
<dbReference type="InterPro" id="IPR001343">
    <property type="entry name" value="Hemolysn_Ca-bd"/>
</dbReference>
<gene>
    <name evidence="3" type="ORF">HB375_01655</name>
</gene>
<dbReference type="Gene3D" id="2.150.10.10">
    <property type="entry name" value="Serralysin-like metalloprotease, C-terminal"/>
    <property type="match status" value="5"/>
</dbReference>
<dbReference type="EMBL" id="JAATJS010000001">
    <property type="protein sequence ID" value="NIX75318.1"/>
    <property type="molecule type" value="Genomic_DNA"/>
</dbReference>
<sequence length="680" mass="69920">MTVLAVTSSDNYGAPLPYEVYRVQMLFQSVTSASVRFSSPTTLVLGTASGDRLVLAGSDFVFDPMQANPWLGGTISSIQLWSRAYDHKIVEISDFNIALADFGPALDSPAGPAGLLFGGDDSVVGGTGQDALFGGGGDDTIRGGAGDDDISPGWGSDIVDGGDGFDYVGYGESDKGVNVDLGLGTVFDPWGSIDRLISIEGVSGTAYNDTLTGNNGNNGFYGEAGNDSLSGLDGDDLFSPGRGADTILGGSGFDTIMYSDYAGTGKLNANLSTGIVIDPWGDTDHVSGIERVRGTGNDDTVIGSNADETFEGLGGADSFDGGGGNDTVSYARDKSRGGMHGVTVDLALGTAKDGFGTTDTFVRVENATGTDFNDVLHGNALANVLTGNAGNDFLDGRDGADTLKGGLGDDTFYVDRALDVVVEFAGEGTDTVYASASYTLSLEAEVEVLRTIDQNSSQAINLTGSSFANKILGNTGNNVLNGMGGADTMAAFAGNDTYYVDDANDQVIESASGGHDIIYASASFTLGASVEVEYLEAIGSGRISLTGNALANTLVGNAGSNRLSGGGGRDILTGGAGKDTFVFDVKLSKANLVQITDFNVKDDTIQLAKTIFSKIAKKGTLASGAFWIGSKAHEADDRIIYNKKTGALLYDADGSGKGAAIQIATISKGLGLTHKDFFVI</sequence>
<comment type="caution">
    <text evidence="3">The sequence shown here is derived from an EMBL/GenBank/DDBJ whole genome shotgun (WGS) entry which is preliminary data.</text>
</comment>
<evidence type="ECO:0000256" key="2">
    <source>
        <dbReference type="ARBA" id="ARBA00022525"/>
    </source>
</evidence>
<dbReference type="PANTHER" id="PTHR38340:SF1">
    <property type="entry name" value="S-LAYER PROTEIN"/>
    <property type="match status" value="1"/>
</dbReference>
<dbReference type="InterPro" id="IPR018511">
    <property type="entry name" value="Hemolysin-typ_Ca-bd_CS"/>
</dbReference>
<dbReference type="Proteomes" id="UP000707352">
    <property type="component" value="Unassembled WGS sequence"/>
</dbReference>